<accession>A0A068YG02</accession>
<organism evidence="2 3">
    <name type="scientific">Echinococcus multilocularis</name>
    <name type="common">Fox tapeworm</name>
    <dbReference type="NCBI Taxonomy" id="6211"/>
    <lineage>
        <taxon>Eukaryota</taxon>
        <taxon>Metazoa</taxon>
        <taxon>Spiralia</taxon>
        <taxon>Lophotrochozoa</taxon>
        <taxon>Platyhelminthes</taxon>
        <taxon>Cestoda</taxon>
        <taxon>Eucestoda</taxon>
        <taxon>Cyclophyllidea</taxon>
        <taxon>Taeniidae</taxon>
        <taxon>Echinococcus</taxon>
    </lineage>
</organism>
<dbReference type="Proteomes" id="UP000017246">
    <property type="component" value="Unassembled WGS sequence"/>
</dbReference>
<proteinExistence type="predicted"/>
<keyword evidence="1" id="KW-0812">Transmembrane</keyword>
<dbReference type="AlphaFoldDB" id="A0A068YG02"/>
<dbReference type="OrthoDB" id="9046662at2759"/>
<feature type="transmembrane region" description="Helical" evidence="1">
    <location>
        <begin position="109"/>
        <end position="127"/>
    </location>
</feature>
<dbReference type="EMBL" id="LN902848">
    <property type="protein sequence ID" value="CDS43721.1"/>
    <property type="molecule type" value="Genomic_DNA"/>
</dbReference>
<gene>
    <name evidence="2" type="ORF">EmuJ_001151900</name>
</gene>
<keyword evidence="1" id="KW-0472">Membrane</keyword>
<evidence type="ECO:0000313" key="2">
    <source>
        <dbReference type="EMBL" id="CDS43721.1"/>
    </source>
</evidence>
<protein>
    <submittedName>
        <fullName evidence="2">7TM GPCR rhodopsin</fullName>
    </submittedName>
</protein>
<reference evidence="2" key="1">
    <citation type="journal article" date="2013" name="Nature">
        <title>The genomes of four tapeworm species reveal adaptations to parasitism.</title>
        <authorList>
            <person name="Tsai I.J."/>
            <person name="Zarowiecki M."/>
            <person name="Holroyd N."/>
            <person name="Garciarrubio A."/>
            <person name="Sanchez-Flores A."/>
            <person name="Brooks K.L."/>
            <person name="Tracey A."/>
            <person name="Bobes R.J."/>
            <person name="Fragoso G."/>
            <person name="Sciutto E."/>
            <person name="Aslett M."/>
            <person name="Beasley H."/>
            <person name="Bennett H.M."/>
            <person name="Cai J."/>
            <person name="Camicia F."/>
            <person name="Clark R."/>
            <person name="Cucher M."/>
            <person name="De Silva N."/>
            <person name="Day T.A."/>
            <person name="Deplazes P."/>
            <person name="Estrada K."/>
            <person name="Fernandez C."/>
            <person name="Holland P.W."/>
            <person name="Hou J."/>
            <person name="Hu S."/>
            <person name="Huckvale T."/>
            <person name="Hung S.S."/>
            <person name="Kamenetzky L."/>
            <person name="Keane J.A."/>
            <person name="Kiss F."/>
            <person name="Koziol U."/>
            <person name="Lambert O."/>
            <person name="Liu K."/>
            <person name="Luo X."/>
            <person name="Luo Y."/>
            <person name="Macchiaroli N."/>
            <person name="Nichol S."/>
            <person name="Paps J."/>
            <person name="Parkinson J."/>
            <person name="Pouchkina-Stantcheva N."/>
            <person name="Riddiford N."/>
            <person name="Rosenzvit M."/>
            <person name="Salinas G."/>
            <person name="Wasmuth J.D."/>
            <person name="Zamanian M."/>
            <person name="Zheng Y."/>
            <person name="Cai X."/>
            <person name="Soberon X."/>
            <person name="Olson P.D."/>
            <person name="Laclette J.P."/>
            <person name="Brehm K."/>
            <person name="Berriman M."/>
            <person name="Garciarrubio A."/>
            <person name="Bobes R.J."/>
            <person name="Fragoso G."/>
            <person name="Sanchez-Flores A."/>
            <person name="Estrada K."/>
            <person name="Cevallos M.A."/>
            <person name="Morett E."/>
            <person name="Gonzalez V."/>
            <person name="Portillo T."/>
            <person name="Ochoa-Leyva A."/>
            <person name="Jose M.V."/>
            <person name="Sciutto E."/>
            <person name="Landa A."/>
            <person name="Jimenez L."/>
            <person name="Valdes V."/>
            <person name="Carrero J.C."/>
            <person name="Larralde C."/>
            <person name="Morales-Montor J."/>
            <person name="Limon-Lason J."/>
            <person name="Soberon X."/>
            <person name="Laclette J.P."/>
        </authorList>
    </citation>
    <scope>NUCLEOTIDE SEQUENCE [LARGE SCALE GENOMIC DNA]</scope>
</reference>
<name>A0A068YG02_ECHMU</name>
<dbReference type="STRING" id="6211.A0A068YG02"/>
<sequence length="129" mass="13596">MMMYSVTGHLNCANVEQCQSTKISVAVITIPTRSLWIYSCPSSAALLQVGRANVPTHVSCILILLVAIDRYRGVRFLTVFTSASVTSASSRGGGGDNVATGSMSSITPLLLVLLSLLAALSVAYYTILP</sequence>
<evidence type="ECO:0000256" key="1">
    <source>
        <dbReference type="SAM" id="Phobius"/>
    </source>
</evidence>
<keyword evidence="1" id="KW-1133">Transmembrane helix</keyword>
<evidence type="ECO:0000313" key="3">
    <source>
        <dbReference type="Proteomes" id="UP000017246"/>
    </source>
</evidence>
<reference evidence="2" key="2">
    <citation type="submission" date="2015-11" db="EMBL/GenBank/DDBJ databases">
        <authorList>
            <person name="Zhang Y."/>
            <person name="Guo Z."/>
        </authorList>
    </citation>
    <scope>NUCLEOTIDE SEQUENCE</scope>
</reference>
<keyword evidence="3" id="KW-1185">Reference proteome</keyword>